<keyword evidence="3" id="KW-0547">Nucleotide-binding</keyword>
<keyword evidence="4 7" id="KW-0067">ATP-binding</keyword>
<dbReference type="CDD" id="cd03255">
    <property type="entry name" value="ABC_MJ0796_LolCDE_FtsE"/>
    <property type="match status" value="1"/>
</dbReference>
<evidence type="ECO:0000256" key="5">
    <source>
        <dbReference type="SAM" id="MobiDB-lite"/>
    </source>
</evidence>
<dbReference type="EMBL" id="DYUE01000014">
    <property type="protein sequence ID" value="HJG90158.1"/>
    <property type="molecule type" value="Genomic_DNA"/>
</dbReference>
<dbReference type="GO" id="GO:0022857">
    <property type="term" value="F:transmembrane transporter activity"/>
    <property type="evidence" value="ECO:0007669"/>
    <property type="project" value="TreeGrafter"/>
</dbReference>
<dbReference type="InterPro" id="IPR017871">
    <property type="entry name" value="ABC_transporter-like_CS"/>
</dbReference>
<dbReference type="InterPro" id="IPR015854">
    <property type="entry name" value="ABC_transpr_LolD-like"/>
</dbReference>
<dbReference type="InterPro" id="IPR003593">
    <property type="entry name" value="AAA+_ATPase"/>
</dbReference>
<evidence type="ECO:0000313" key="8">
    <source>
        <dbReference type="Proteomes" id="UP000742460"/>
    </source>
</evidence>
<dbReference type="Pfam" id="PF00005">
    <property type="entry name" value="ABC_tran"/>
    <property type="match status" value="1"/>
</dbReference>
<dbReference type="GO" id="GO:0005886">
    <property type="term" value="C:plasma membrane"/>
    <property type="evidence" value="ECO:0007669"/>
    <property type="project" value="TreeGrafter"/>
</dbReference>
<dbReference type="FunFam" id="3.40.50.300:FF:000032">
    <property type="entry name" value="Export ABC transporter ATP-binding protein"/>
    <property type="match status" value="1"/>
</dbReference>
<gene>
    <name evidence="7" type="ORF">K8V81_00395</name>
</gene>
<dbReference type="SMART" id="SM00382">
    <property type="entry name" value="AAA"/>
    <property type="match status" value="1"/>
</dbReference>
<dbReference type="Gene3D" id="3.40.50.300">
    <property type="entry name" value="P-loop containing nucleotide triphosphate hydrolases"/>
    <property type="match status" value="1"/>
</dbReference>
<evidence type="ECO:0000256" key="3">
    <source>
        <dbReference type="ARBA" id="ARBA00022741"/>
    </source>
</evidence>
<name>A0A921SVZ8_9MICO</name>
<evidence type="ECO:0000256" key="1">
    <source>
        <dbReference type="ARBA" id="ARBA00005417"/>
    </source>
</evidence>
<dbReference type="AlphaFoldDB" id="A0A921SVZ8"/>
<evidence type="ECO:0000256" key="4">
    <source>
        <dbReference type="ARBA" id="ARBA00022840"/>
    </source>
</evidence>
<dbReference type="GO" id="GO:0016887">
    <property type="term" value="F:ATP hydrolysis activity"/>
    <property type="evidence" value="ECO:0007669"/>
    <property type="project" value="InterPro"/>
</dbReference>
<evidence type="ECO:0000313" key="7">
    <source>
        <dbReference type="EMBL" id="HJG90158.1"/>
    </source>
</evidence>
<organism evidence="7 8">
    <name type="scientific">Brachybacterium massiliense</name>
    <dbReference type="NCBI Taxonomy" id="1755098"/>
    <lineage>
        <taxon>Bacteria</taxon>
        <taxon>Bacillati</taxon>
        <taxon>Actinomycetota</taxon>
        <taxon>Actinomycetes</taxon>
        <taxon>Micrococcales</taxon>
        <taxon>Dermabacteraceae</taxon>
        <taxon>Brachybacterium</taxon>
    </lineage>
</organism>
<feature type="region of interest" description="Disordered" evidence="5">
    <location>
        <begin position="250"/>
        <end position="274"/>
    </location>
</feature>
<dbReference type="SUPFAM" id="SSF52540">
    <property type="entry name" value="P-loop containing nucleoside triphosphate hydrolases"/>
    <property type="match status" value="1"/>
</dbReference>
<evidence type="ECO:0000256" key="2">
    <source>
        <dbReference type="ARBA" id="ARBA00022448"/>
    </source>
</evidence>
<comment type="caution">
    <text evidence="7">The sequence shown here is derived from an EMBL/GenBank/DDBJ whole genome shotgun (WGS) entry which is preliminary data.</text>
</comment>
<reference evidence="7" key="1">
    <citation type="journal article" date="2021" name="PeerJ">
        <title>Extensive microbial diversity within the chicken gut microbiome revealed by metagenomics and culture.</title>
        <authorList>
            <person name="Gilroy R."/>
            <person name="Ravi A."/>
            <person name="Getino M."/>
            <person name="Pursley I."/>
            <person name="Horton D.L."/>
            <person name="Alikhan N.F."/>
            <person name="Baker D."/>
            <person name="Gharbi K."/>
            <person name="Hall N."/>
            <person name="Watson M."/>
            <person name="Adriaenssens E.M."/>
            <person name="Foster-Nyarko E."/>
            <person name="Jarju S."/>
            <person name="Secka A."/>
            <person name="Antonio M."/>
            <person name="Oren A."/>
            <person name="Chaudhuri R.R."/>
            <person name="La Ragione R."/>
            <person name="Hildebrand F."/>
            <person name="Pallen M.J."/>
        </authorList>
    </citation>
    <scope>NUCLEOTIDE SEQUENCE</scope>
    <source>
        <strain evidence="7">ChiGjej5B5-22894</strain>
    </source>
</reference>
<dbReference type="InterPro" id="IPR027417">
    <property type="entry name" value="P-loop_NTPase"/>
</dbReference>
<dbReference type="PANTHER" id="PTHR24220:SF689">
    <property type="entry name" value="LIPOPROTEIN-RELEASING SYSTEM ATP-BINDING PROTEIN LOLD"/>
    <property type="match status" value="1"/>
</dbReference>
<protein>
    <submittedName>
        <fullName evidence="7">ABC transporter ATP-binding protein</fullName>
    </submittedName>
</protein>
<dbReference type="InterPro" id="IPR017911">
    <property type="entry name" value="MacB-like_ATP-bd"/>
</dbReference>
<dbReference type="PROSITE" id="PS50893">
    <property type="entry name" value="ABC_TRANSPORTER_2"/>
    <property type="match status" value="1"/>
</dbReference>
<proteinExistence type="inferred from homology"/>
<feature type="compositionally biased region" description="Low complexity" evidence="5">
    <location>
        <begin position="257"/>
        <end position="268"/>
    </location>
</feature>
<dbReference type="Proteomes" id="UP000742460">
    <property type="component" value="Unassembled WGS sequence"/>
</dbReference>
<evidence type="ECO:0000259" key="6">
    <source>
        <dbReference type="PROSITE" id="PS50893"/>
    </source>
</evidence>
<dbReference type="InterPro" id="IPR003439">
    <property type="entry name" value="ABC_transporter-like_ATP-bd"/>
</dbReference>
<dbReference type="GO" id="GO:0005524">
    <property type="term" value="F:ATP binding"/>
    <property type="evidence" value="ECO:0007669"/>
    <property type="project" value="UniProtKB-KW"/>
</dbReference>
<feature type="domain" description="ABC transporter" evidence="6">
    <location>
        <begin position="6"/>
        <end position="247"/>
    </location>
</feature>
<dbReference type="PROSITE" id="PS00211">
    <property type="entry name" value="ABC_TRANSPORTER_1"/>
    <property type="match status" value="1"/>
</dbReference>
<sequence>MSAPLLELRDLRRSVRLPSHEELHILRGIDLSVEAGDHVAIVGRSGSGKTTLLNLLGLIDHQTGGELLFDGLDVSRLGDRRRARLRGASIGFVFQQFNLLDGRTALENVMMPLMYGSAGQFWRREKLALEMLERVGLADRAQQLPSRLSGGEQQRVAVARALVRRPRLILADEPTGALDVTTGEAVMALLDEIARESEAALVTITHDLQVAALSRRSFLLDEGTLHDVRGDSAREALSATVGIRAGREAVAARPDRTSPSAAAARTAPLQETQA</sequence>
<dbReference type="GO" id="GO:0098796">
    <property type="term" value="C:membrane protein complex"/>
    <property type="evidence" value="ECO:0007669"/>
    <property type="project" value="UniProtKB-ARBA"/>
</dbReference>
<comment type="similarity">
    <text evidence="1">Belongs to the ABC transporter superfamily.</text>
</comment>
<keyword evidence="2" id="KW-0813">Transport</keyword>
<reference evidence="7" key="2">
    <citation type="submission" date="2021-09" db="EMBL/GenBank/DDBJ databases">
        <authorList>
            <person name="Gilroy R."/>
        </authorList>
    </citation>
    <scope>NUCLEOTIDE SEQUENCE</scope>
    <source>
        <strain evidence="7">ChiGjej5B5-22894</strain>
    </source>
</reference>
<dbReference type="PANTHER" id="PTHR24220">
    <property type="entry name" value="IMPORT ATP-BINDING PROTEIN"/>
    <property type="match status" value="1"/>
</dbReference>
<accession>A0A921SVZ8</accession>